<accession>A0A414I1G7</accession>
<sequence length="162" mass="18623">MELISAAIGILGVIIGWLLNELTTIFRGRPKLCFQMVATPENELTEKEYRVKESFSEHGIEIFNVGEKPFVLENFVICYKKKILVDCQMPESDRIILPFHNVVYTLSEQEADALEWHCQMEYFEECQVTAISIEKKKAKGILPVPLFAIRSNIRSIGINKKE</sequence>
<evidence type="ECO:0000313" key="2">
    <source>
        <dbReference type="EMBL" id="RHD97434.1"/>
    </source>
</evidence>
<evidence type="ECO:0000256" key="1">
    <source>
        <dbReference type="SAM" id="Phobius"/>
    </source>
</evidence>
<organism evidence="2 3">
    <name type="scientific">Agathobacter rectalis</name>
    <dbReference type="NCBI Taxonomy" id="39491"/>
    <lineage>
        <taxon>Bacteria</taxon>
        <taxon>Bacillati</taxon>
        <taxon>Bacillota</taxon>
        <taxon>Clostridia</taxon>
        <taxon>Lachnospirales</taxon>
        <taxon>Lachnospiraceae</taxon>
        <taxon>Agathobacter</taxon>
    </lineage>
</organism>
<evidence type="ECO:0000313" key="3">
    <source>
        <dbReference type="Proteomes" id="UP000284835"/>
    </source>
</evidence>
<feature type="transmembrane region" description="Helical" evidence="1">
    <location>
        <begin position="6"/>
        <end position="26"/>
    </location>
</feature>
<reference evidence="2 3" key="1">
    <citation type="submission" date="2018-08" db="EMBL/GenBank/DDBJ databases">
        <title>A genome reference for cultivated species of the human gut microbiota.</title>
        <authorList>
            <person name="Zou Y."/>
            <person name="Xue W."/>
            <person name="Luo G."/>
        </authorList>
    </citation>
    <scope>NUCLEOTIDE SEQUENCE [LARGE SCALE GENOMIC DNA]</scope>
    <source>
        <strain evidence="2 3">AM30-13AC</strain>
    </source>
</reference>
<dbReference type="EMBL" id="QSJS01000002">
    <property type="protein sequence ID" value="RHD97434.1"/>
    <property type="molecule type" value="Genomic_DNA"/>
</dbReference>
<dbReference type="AlphaFoldDB" id="A0A414I1G7"/>
<protein>
    <submittedName>
        <fullName evidence="2">Uncharacterized protein</fullName>
    </submittedName>
</protein>
<proteinExistence type="predicted"/>
<dbReference type="Proteomes" id="UP000284835">
    <property type="component" value="Unassembled WGS sequence"/>
</dbReference>
<gene>
    <name evidence="2" type="ORF">DW775_02155</name>
</gene>
<name>A0A414I1G7_9FIRM</name>
<keyword evidence="1" id="KW-0812">Transmembrane</keyword>
<keyword evidence="1" id="KW-1133">Transmembrane helix</keyword>
<comment type="caution">
    <text evidence="2">The sequence shown here is derived from an EMBL/GenBank/DDBJ whole genome shotgun (WGS) entry which is preliminary data.</text>
</comment>
<dbReference type="RefSeq" id="WP_118083421.1">
    <property type="nucleotide sequence ID" value="NZ_CP143947.1"/>
</dbReference>
<keyword evidence="1" id="KW-0472">Membrane</keyword>